<keyword evidence="4" id="KW-0645">Protease</keyword>
<evidence type="ECO:0000256" key="6">
    <source>
        <dbReference type="ARBA" id="ARBA00022801"/>
    </source>
</evidence>
<dbReference type="AlphaFoldDB" id="A0A060T8Z8"/>
<dbReference type="Pfam" id="PF00443">
    <property type="entry name" value="UCH"/>
    <property type="match status" value="1"/>
</dbReference>
<keyword evidence="7" id="KW-0788">Thiol protease</keyword>
<evidence type="ECO:0000259" key="9">
    <source>
        <dbReference type="PROSITE" id="PS50235"/>
    </source>
</evidence>
<evidence type="ECO:0000256" key="5">
    <source>
        <dbReference type="ARBA" id="ARBA00022786"/>
    </source>
</evidence>
<dbReference type="CDD" id="cd02674">
    <property type="entry name" value="Peptidase_C19R"/>
    <property type="match status" value="1"/>
</dbReference>
<dbReference type="PhylomeDB" id="A0A060T8Z8"/>
<dbReference type="PROSITE" id="PS00973">
    <property type="entry name" value="USP_2"/>
    <property type="match status" value="1"/>
</dbReference>
<feature type="region of interest" description="Disordered" evidence="8">
    <location>
        <begin position="698"/>
        <end position="780"/>
    </location>
</feature>
<feature type="compositionally biased region" description="Basic and acidic residues" evidence="8">
    <location>
        <begin position="65"/>
        <end position="88"/>
    </location>
</feature>
<evidence type="ECO:0000256" key="4">
    <source>
        <dbReference type="ARBA" id="ARBA00022670"/>
    </source>
</evidence>
<sequence>MAPSDNETPHSDNWPSSNTDSSSATESSSPSVPISANKRPFSTVDRSPGNSSPSNEFSRLHTFSPRKDLEKEGYGNHHQSEDRIDDHDMQEVEDVIDSPPMDAQAVNPIEERFSLVGQPPVLEAGVQYVLAPESWWKEFAEGYNPGIVDVTLVDPSDPQDFVPLHKEQWDQVKQWFGANGPPVKRRALEAEDGSIALDRNGIMINIHLLGGSPHNFSLHQYWAPYDELISGLVQDIESDFEIKISAPIRLWILKGAENARLSFQLTADQFHAYDHSPLDLNSNKTLRQLGLENNTHVVVEIQEHAGWISDSKPLRGIVGLNNLGNTCYMNSALQCLLHVEELACYFLSGEYSKDINEDNPIGYHGNVARAFGSLMDRLVSSSSSAFAPRAFKSVIGRYRSAFAGYMQQDSQEFLAFLLDSLHEDLNKIRNKPATEKPELPDDKVNDPEAVSKLADEVWELHKKRNDSVVLDLFAGLYRSVLVCPVCSKVSITFDPFMDLTLPLPVESAWIMDLTVVPKKGSAIGYTVVMDKFSSVGQLKQYLGDKLGVNPRTLISTEIYNGRFFRQHADEDMVSDKMGEGDIIYIYETDQEQDEEHSENPVITVPVYHRISTSAGATASVPNRFDRGGKYFGVPFFITLTEEEAKDADTIANKISEKYAALSEYQEPDQRPFELNYVEHHRPRYGNYGGGNLGSMSFRGGDVRPFANRLPREPEVPPSSDTENPDAGNEEDAMSVGEDSGSKEDNEHDTQSANASQGESSPNELGDDHMKDESGDESDASSAMGIAPLLQSTTSLDAMSPIDADSRSVQMAEHDDDPRLVRCDESIVCDWAHETIDQVLGGSDKMDKHETKENSDLVEHQQKVEAKRRQGIELADCLDLFSKPEVLSPDDLWYCSRCKDFRQATKTIDLWRVPDVFTIHLKRFSSFRNFRDKIDEVVNFPIEGLDMSGRINDTKMVECLTIEEHGLVYDLFAVDNHYGGLGGGHYTAYVKNFADNEWYYFDDSSVRKTNPENAITGAAYLLFYRRRSSKPLGGERIQEMVETMRRRNYTPAPTPNGSSFQESHDDSTGGAGFYGVGRTLRSQHSDPMPAQLPWGNAATLNLGDDDDESKSDSDSSARVTRDASDDEDYQQSEDDTMLE</sequence>
<dbReference type="PANTHER" id="PTHR21646:SF24">
    <property type="entry name" value="UBIQUITIN CARBOXYL-TERMINAL HYDROLASE"/>
    <property type="match status" value="1"/>
</dbReference>
<evidence type="ECO:0000256" key="1">
    <source>
        <dbReference type="ARBA" id="ARBA00000707"/>
    </source>
</evidence>
<dbReference type="InterPro" id="IPR001394">
    <property type="entry name" value="Peptidase_C19_UCH"/>
</dbReference>
<feature type="compositionally biased region" description="Low complexity" evidence="8">
    <location>
        <begin position="11"/>
        <end position="31"/>
    </location>
</feature>
<dbReference type="EC" id="3.4.19.12" evidence="3"/>
<feature type="compositionally biased region" description="Polar residues" evidence="8">
    <location>
        <begin position="750"/>
        <end position="762"/>
    </location>
</feature>
<feature type="region of interest" description="Disordered" evidence="8">
    <location>
        <begin position="1047"/>
        <end position="1138"/>
    </location>
</feature>
<keyword evidence="5" id="KW-0833">Ubl conjugation pathway</keyword>
<comment type="catalytic activity">
    <reaction evidence="1">
        <text>Thiol-dependent hydrolysis of ester, thioester, amide, peptide and isopeptide bonds formed by the C-terminal Gly of ubiquitin (a 76-residue protein attached to proteins as an intracellular targeting signal).</text>
        <dbReference type="EC" id="3.4.19.12"/>
    </reaction>
</comment>
<dbReference type="InterPro" id="IPR028889">
    <property type="entry name" value="USP"/>
</dbReference>
<evidence type="ECO:0000256" key="8">
    <source>
        <dbReference type="SAM" id="MobiDB-lite"/>
    </source>
</evidence>
<dbReference type="GO" id="GO:0006508">
    <property type="term" value="P:proteolysis"/>
    <property type="evidence" value="ECO:0007669"/>
    <property type="project" value="UniProtKB-KW"/>
</dbReference>
<feature type="domain" description="USP" evidence="9">
    <location>
        <begin position="318"/>
        <end position="1026"/>
    </location>
</feature>
<proteinExistence type="inferred from homology"/>
<reference evidence="10" key="1">
    <citation type="submission" date="2014-02" db="EMBL/GenBank/DDBJ databases">
        <authorList>
            <person name="Genoscope - CEA"/>
        </authorList>
    </citation>
    <scope>NUCLEOTIDE SEQUENCE</scope>
    <source>
        <strain evidence="10">LS3</strain>
    </source>
</reference>
<name>A0A060T8Z8_BLAAD</name>
<dbReference type="PANTHER" id="PTHR21646">
    <property type="entry name" value="UBIQUITIN CARBOXYL-TERMINAL HYDROLASE"/>
    <property type="match status" value="1"/>
</dbReference>
<dbReference type="InterPro" id="IPR038765">
    <property type="entry name" value="Papain-like_cys_pep_sf"/>
</dbReference>
<protein>
    <recommendedName>
        <fullName evidence="3">ubiquitinyl hydrolase 1</fullName>
        <ecNumber evidence="3">3.4.19.12</ecNumber>
    </recommendedName>
</protein>
<dbReference type="GO" id="GO:0004843">
    <property type="term" value="F:cysteine-type deubiquitinase activity"/>
    <property type="evidence" value="ECO:0007669"/>
    <property type="project" value="UniProtKB-EC"/>
</dbReference>
<keyword evidence="6" id="KW-0378">Hydrolase</keyword>
<gene>
    <name evidence="10" type="ORF">GNLVRS02_ARAD1D11484g</name>
</gene>
<dbReference type="Gene3D" id="3.90.70.10">
    <property type="entry name" value="Cysteine proteinases"/>
    <property type="match status" value="2"/>
</dbReference>
<evidence type="ECO:0000256" key="7">
    <source>
        <dbReference type="ARBA" id="ARBA00022807"/>
    </source>
</evidence>
<evidence type="ECO:0000256" key="3">
    <source>
        <dbReference type="ARBA" id="ARBA00012759"/>
    </source>
</evidence>
<feature type="region of interest" description="Disordered" evidence="8">
    <location>
        <begin position="1"/>
        <end position="88"/>
    </location>
</feature>
<comment type="similarity">
    <text evidence="2">Belongs to the peptidase C19 family.</text>
</comment>
<accession>A0A060T8Z8</accession>
<organism evidence="10">
    <name type="scientific">Blastobotrys adeninivorans</name>
    <name type="common">Yeast</name>
    <name type="synonym">Arxula adeninivorans</name>
    <dbReference type="NCBI Taxonomy" id="409370"/>
    <lineage>
        <taxon>Eukaryota</taxon>
        <taxon>Fungi</taxon>
        <taxon>Dikarya</taxon>
        <taxon>Ascomycota</taxon>
        <taxon>Saccharomycotina</taxon>
        <taxon>Dipodascomycetes</taxon>
        <taxon>Dipodascales</taxon>
        <taxon>Trichomonascaceae</taxon>
        <taxon>Blastobotrys</taxon>
    </lineage>
</organism>
<dbReference type="PROSITE" id="PS00972">
    <property type="entry name" value="USP_1"/>
    <property type="match status" value="1"/>
</dbReference>
<feature type="compositionally biased region" description="Basic and acidic residues" evidence="8">
    <location>
        <begin position="1109"/>
        <end position="1122"/>
    </location>
</feature>
<evidence type="ECO:0000313" key="10">
    <source>
        <dbReference type="EMBL" id="CDP37438.1"/>
    </source>
</evidence>
<dbReference type="GO" id="GO:0016579">
    <property type="term" value="P:protein deubiquitination"/>
    <property type="evidence" value="ECO:0007669"/>
    <property type="project" value="InterPro"/>
</dbReference>
<feature type="compositionally biased region" description="Polar residues" evidence="8">
    <location>
        <begin position="44"/>
        <end position="57"/>
    </location>
</feature>
<dbReference type="InterPro" id="IPR050185">
    <property type="entry name" value="Ub_carboxyl-term_hydrolase"/>
</dbReference>
<feature type="compositionally biased region" description="Acidic residues" evidence="8">
    <location>
        <begin position="1123"/>
        <end position="1138"/>
    </location>
</feature>
<dbReference type="PROSITE" id="PS50235">
    <property type="entry name" value="USP_3"/>
    <property type="match status" value="1"/>
</dbReference>
<dbReference type="SUPFAM" id="SSF54001">
    <property type="entry name" value="Cysteine proteinases"/>
    <property type="match status" value="1"/>
</dbReference>
<reference evidence="10" key="2">
    <citation type="submission" date="2014-06" db="EMBL/GenBank/DDBJ databases">
        <title>The complete genome of Blastobotrys (Arxula) adeninivorans LS3 - a yeast of biotechnological interest.</title>
        <authorList>
            <person name="Kunze G."/>
            <person name="Gaillardin C."/>
            <person name="Czernicka M."/>
            <person name="Durrens P."/>
            <person name="Martin T."/>
            <person name="Boer E."/>
            <person name="Gabaldon T."/>
            <person name="Cruz J."/>
            <person name="Talla E."/>
            <person name="Marck C."/>
            <person name="Goffeau A."/>
            <person name="Barbe V."/>
            <person name="Baret P."/>
            <person name="Baronian K."/>
            <person name="Beier S."/>
            <person name="Bleykasten C."/>
            <person name="Bode R."/>
            <person name="Casaregola S."/>
            <person name="Despons L."/>
            <person name="Fairhead C."/>
            <person name="Giersberg M."/>
            <person name="Gierski P."/>
            <person name="Hahnel U."/>
            <person name="Hartmann A."/>
            <person name="Jankowska D."/>
            <person name="Jubin C."/>
            <person name="Jung P."/>
            <person name="Lafontaine I."/>
            <person name="Leh-Louis V."/>
            <person name="Lemaire M."/>
            <person name="Marcet-Houben M."/>
            <person name="Mascher M."/>
            <person name="Morel G."/>
            <person name="Richard G.-F."/>
            <person name="Riechen J."/>
            <person name="Sacerdot C."/>
            <person name="Sarkar A."/>
            <person name="Savel G."/>
            <person name="Schacherer J."/>
            <person name="Sherman D."/>
            <person name="Straub M.-L."/>
            <person name="Stein N."/>
            <person name="Thierry A."/>
            <person name="Trautwein-Schult A."/>
            <person name="Westhof E."/>
            <person name="Worch S."/>
            <person name="Dujon B."/>
            <person name="Souciet J.-L."/>
            <person name="Wincker P."/>
            <person name="Scholz U."/>
            <person name="Neuveglise N."/>
        </authorList>
    </citation>
    <scope>NUCLEOTIDE SEQUENCE</scope>
    <source>
        <strain evidence="10">LS3</strain>
    </source>
</reference>
<evidence type="ECO:0000256" key="2">
    <source>
        <dbReference type="ARBA" id="ARBA00009085"/>
    </source>
</evidence>
<feature type="compositionally biased region" description="Basic and acidic residues" evidence="8">
    <location>
        <begin position="739"/>
        <end position="749"/>
    </location>
</feature>
<dbReference type="InterPro" id="IPR018200">
    <property type="entry name" value="USP_CS"/>
</dbReference>
<dbReference type="EMBL" id="HG937694">
    <property type="protein sequence ID" value="CDP37438.1"/>
    <property type="molecule type" value="Genomic_DNA"/>
</dbReference>